<dbReference type="InParanoid" id="G5C0Y5"/>
<dbReference type="Proteomes" id="UP000006813">
    <property type="component" value="Unassembled WGS sequence"/>
</dbReference>
<gene>
    <name evidence="2" type="ORF">GW7_02797</name>
</gene>
<proteinExistence type="predicted"/>
<accession>G5C0Y5</accession>
<evidence type="ECO:0000256" key="1">
    <source>
        <dbReference type="SAM" id="MobiDB-lite"/>
    </source>
</evidence>
<feature type="region of interest" description="Disordered" evidence="1">
    <location>
        <begin position="19"/>
        <end position="50"/>
    </location>
</feature>
<name>G5C0Y5_HETGA</name>
<reference evidence="2 3" key="1">
    <citation type="journal article" date="2011" name="Nature">
        <title>Genome sequencing reveals insights into physiology and longevity of the naked mole rat.</title>
        <authorList>
            <person name="Kim E.B."/>
            <person name="Fang X."/>
            <person name="Fushan A.A."/>
            <person name="Huang Z."/>
            <person name="Lobanov A.V."/>
            <person name="Han L."/>
            <person name="Marino S.M."/>
            <person name="Sun X."/>
            <person name="Turanov A.A."/>
            <person name="Yang P."/>
            <person name="Yim S.H."/>
            <person name="Zhao X."/>
            <person name="Kasaikina M.V."/>
            <person name="Stoletzki N."/>
            <person name="Peng C."/>
            <person name="Polak P."/>
            <person name="Xiong Z."/>
            <person name="Kiezun A."/>
            <person name="Zhu Y."/>
            <person name="Chen Y."/>
            <person name="Kryukov G.V."/>
            <person name="Zhang Q."/>
            <person name="Peshkin L."/>
            <person name="Yang L."/>
            <person name="Bronson R.T."/>
            <person name="Buffenstein R."/>
            <person name="Wang B."/>
            <person name="Han C."/>
            <person name="Li Q."/>
            <person name="Chen L."/>
            <person name="Zhao W."/>
            <person name="Sunyaev S.R."/>
            <person name="Park T.J."/>
            <person name="Zhang G."/>
            <person name="Wang J."/>
            <person name="Gladyshev V.N."/>
        </authorList>
    </citation>
    <scope>NUCLEOTIDE SEQUENCE [LARGE SCALE GENOMIC DNA]</scope>
</reference>
<evidence type="ECO:0000313" key="3">
    <source>
        <dbReference type="Proteomes" id="UP000006813"/>
    </source>
</evidence>
<dbReference type="AlphaFoldDB" id="G5C0Y5"/>
<organism evidence="2 3">
    <name type="scientific">Heterocephalus glaber</name>
    <name type="common">Naked mole rat</name>
    <dbReference type="NCBI Taxonomy" id="10181"/>
    <lineage>
        <taxon>Eukaryota</taxon>
        <taxon>Metazoa</taxon>
        <taxon>Chordata</taxon>
        <taxon>Craniata</taxon>
        <taxon>Vertebrata</taxon>
        <taxon>Euteleostomi</taxon>
        <taxon>Mammalia</taxon>
        <taxon>Eutheria</taxon>
        <taxon>Euarchontoglires</taxon>
        <taxon>Glires</taxon>
        <taxon>Rodentia</taxon>
        <taxon>Hystricomorpha</taxon>
        <taxon>Bathyergidae</taxon>
        <taxon>Heterocephalus</taxon>
    </lineage>
</organism>
<sequence length="131" mass="14545">MHGQCLPSPTEDFAQLKTKETSREDIELNGDIVPTLTSSEPWPRTDYSLSGTSTTEQVVVQVVILQPKPEGARYGGVCGNVSCSLLHRGMRALHHGLRPQPVLVQYCATPEHYRGPQLLERVCPLKMGHQR</sequence>
<evidence type="ECO:0000313" key="2">
    <source>
        <dbReference type="EMBL" id="EHB15196.1"/>
    </source>
</evidence>
<protein>
    <submittedName>
        <fullName evidence="2">Uncharacterized protein</fullName>
    </submittedName>
</protein>
<dbReference type="EMBL" id="JH172733">
    <property type="protein sequence ID" value="EHB15196.1"/>
    <property type="molecule type" value="Genomic_DNA"/>
</dbReference>